<keyword evidence="1" id="KW-0472">Membrane</keyword>
<dbReference type="STRING" id="71717.A0A4Y7T3I4"/>
<feature type="transmembrane region" description="Helical" evidence="1">
    <location>
        <begin position="12"/>
        <end position="30"/>
    </location>
</feature>
<dbReference type="PANTHER" id="PTHR40465:SF1">
    <property type="entry name" value="DUF6534 DOMAIN-CONTAINING PROTEIN"/>
    <property type="match status" value="1"/>
</dbReference>
<organism evidence="3 4">
    <name type="scientific">Coprinellus micaceus</name>
    <name type="common">Glistening ink-cap mushroom</name>
    <name type="synonym">Coprinus micaceus</name>
    <dbReference type="NCBI Taxonomy" id="71717"/>
    <lineage>
        <taxon>Eukaryota</taxon>
        <taxon>Fungi</taxon>
        <taxon>Dikarya</taxon>
        <taxon>Basidiomycota</taxon>
        <taxon>Agaricomycotina</taxon>
        <taxon>Agaricomycetes</taxon>
        <taxon>Agaricomycetidae</taxon>
        <taxon>Agaricales</taxon>
        <taxon>Agaricineae</taxon>
        <taxon>Psathyrellaceae</taxon>
        <taxon>Coprinellus</taxon>
    </lineage>
</organism>
<feature type="transmembrane region" description="Helical" evidence="1">
    <location>
        <begin position="90"/>
        <end position="110"/>
    </location>
</feature>
<keyword evidence="1" id="KW-0812">Transmembrane</keyword>
<accession>A0A4Y7T3I4</accession>
<dbReference type="Proteomes" id="UP000298030">
    <property type="component" value="Unassembled WGS sequence"/>
</dbReference>
<gene>
    <name evidence="3" type="ORF">FA13DRAFT_778079</name>
</gene>
<dbReference type="PANTHER" id="PTHR40465">
    <property type="entry name" value="CHROMOSOME 1, WHOLE GENOME SHOTGUN SEQUENCE"/>
    <property type="match status" value="1"/>
</dbReference>
<evidence type="ECO:0000313" key="4">
    <source>
        <dbReference type="Proteomes" id="UP000298030"/>
    </source>
</evidence>
<dbReference type="AlphaFoldDB" id="A0A4Y7T3I4"/>
<protein>
    <recommendedName>
        <fullName evidence="2">DUF6534 domain-containing protein</fullName>
    </recommendedName>
</protein>
<keyword evidence="1" id="KW-1133">Transmembrane helix</keyword>
<dbReference type="OrthoDB" id="2738831at2759"/>
<evidence type="ECO:0000313" key="3">
    <source>
        <dbReference type="EMBL" id="TEB28695.1"/>
    </source>
</evidence>
<sequence length="240" mass="27645">MASNEVARSLTTSFGATLLGTFFSAMMYGLTVYQTYRYYRQYTIDRWSLKALVFALWLCDTMQTVLSMHTSYTFLVNHFGDAEALKYSNWSFRLSILVVAGPPLLSNAFYISRLWIIGMRNFIFLAVITALMLTRLSFQLTAMAQKYHLITDFKRHYWMVRAYCGASLVADILLAVFFCWTLHKRRTGYARTDSKIDLLMIYSINTGSLTRCAYPRTLTVLHPHRPQCRVSPESDVAGLH</sequence>
<comment type="caution">
    <text evidence="3">The sequence shown here is derived from an EMBL/GenBank/DDBJ whole genome shotgun (WGS) entry which is preliminary data.</text>
</comment>
<dbReference type="Pfam" id="PF20152">
    <property type="entry name" value="DUF6534"/>
    <property type="match status" value="1"/>
</dbReference>
<feature type="transmembrane region" description="Helical" evidence="1">
    <location>
        <begin position="122"/>
        <end position="140"/>
    </location>
</feature>
<feature type="domain" description="DUF6534" evidence="2">
    <location>
        <begin position="167"/>
        <end position="217"/>
    </location>
</feature>
<evidence type="ECO:0000256" key="1">
    <source>
        <dbReference type="SAM" id="Phobius"/>
    </source>
</evidence>
<evidence type="ECO:0000259" key="2">
    <source>
        <dbReference type="Pfam" id="PF20152"/>
    </source>
</evidence>
<keyword evidence="4" id="KW-1185">Reference proteome</keyword>
<feature type="transmembrane region" description="Helical" evidence="1">
    <location>
        <begin position="51"/>
        <end position="70"/>
    </location>
</feature>
<feature type="transmembrane region" description="Helical" evidence="1">
    <location>
        <begin position="160"/>
        <end position="182"/>
    </location>
</feature>
<dbReference type="InterPro" id="IPR045339">
    <property type="entry name" value="DUF6534"/>
</dbReference>
<dbReference type="EMBL" id="QPFP01000031">
    <property type="protein sequence ID" value="TEB28695.1"/>
    <property type="molecule type" value="Genomic_DNA"/>
</dbReference>
<proteinExistence type="predicted"/>
<reference evidence="3 4" key="1">
    <citation type="journal article" date="2019" name="Nat. Ecol. Evol.">
        <title>Megaphylogeny resolves global patterns of mushroom evolution.</title>
        <authorList>
            <person name="Varga T."/>
            <person name="Krizsan K."/>
            <person name="Foldi C."/>
            <person name="Dima B."/>
            <person name="Sanchez-Garcia M."/>
            <person name="Sanchez-Ramirez S."/>
            <person name="Szollosi G.J."/>
            <person name="Szarkandi J.G."/>
            <person name="Papp V."/>
            <person name="Albert L."/>
            <person name="Andreopoulos W."/>
            <person name="Angelini C."/>
            <person name="Antonin V."/>
            <person name="Barry K.W."/>
            <person name="Bougher N.L."/>
            <person name="Buchanan P."/>
            <person name="Buyck B."/>
            <person name="Bense V."/>
            <person name="Catcheside P."/>
            <person name="Chovatia M."/>
            <person name="Cooper J."/>
            <person name="Damon W."/>
            <person name="Desjardin D."/>
            <person name="Finy P."/>
            <person name="Geml J."/>
            <person name="Haridas S."/>
            <person name="Hughes K."/>
            <person name="Justo A."/>
            <person name="Karasinski D."/>
            <person name="Kautmanova I."/>
            <person name="Kiss B."/>
            <person name="Kocsube S."/>
            <person name="Kotiranta H."/>
            <person name="LaButti K.M."/>
            <person name="Lechner B.E."/>
            <person name="Liimatainen K."/>
            <person name="Lipzen A."/>
            <person name="Lukacs Z."/>
            <person name="Mihaltcheva S."/>
            <person name="Morgado L.N."/>
            <person name="Niskanen T."/>
            <person name="Noordeloos M.E."/>
            <person name="Ohm R.A."/>
            <person name="Ortiz-Santana B."/>
            <person name="Ovrebo C."/>
            <person name="Racz N."/>
            <person name="Riley R."/>
            <person name="Savchenko A."/>
            <person name="Shiryaev A."/>
            <person name="Soop K."/>
            <person name="Spirin V."/>
            <person name="Szebenyi C."/>
            <person name="Tomsovsky M."/>
            <person name="Tulloss R.E."/>
            <person name="Uehling J."/>
            <person name="Grigoriev I.V."/>
            <person name="Vagvolgyi C."/>
            <person name="Papp T."/>
            <person name="Martin F.M."/>
            <person name="Miettinen O."/>
            <person name="Hibbett D.S."/>
            <person name="Nagy L.G."/>
        </authorList>
    </citation>
    <scope>NUCLEOTIDE SEQUENCE [LARGE SCALE GENOMIC DNA]</scope>
    <source>
        <strain evidence="3 4">FP101781</strain>
    </source>
</reference>
<name>A0A4Y7T3I4_COPMI</name>